<sequence length="330" mass="38704">MRLSDAQQIAGFLEGQKPFLKFLSLEESCILEHTSLKPFTYPVPETRFLHAGVNVYKFKIKYGNTISINTDLDESIVSKELQVRYETNICLSQKDAIRVVLGNLDNLCPFTTEHLIIFPYLNKWERVSDLRFMHGEVFLTPYPYVCTIYVELNSCKQNKYEGEREYRDFCNSTKKRNRLRENMDTERATKWRRLEDILETSHTQQYMNRNVAKNAIFMYDASQPNAEFGRTRLQKDMMHPVKNQSEETKYSYCSSATTTNGYNVKALGQHVETNRTKNAENNQQERHMLTLQNRSEQRIKLKKKGFLEYLKSALFPLFLQQVFSGNDQAS</sequence>
<dbReference type="OMA" id="RYETNIC"/>
<dbReference type="CTD" id="283129"/>
<accession>A0A9F5IAZ4</accession>
<reference evidence="2" key="1">
    <citation type="submission" date="2025-08" db="UniProtKB">
        <authorList>
            <consortium name="RefSeq"/>
        </authorList>
    </citation>
    <scope>IDENTIFICATION</scope>
    <source>
        <tissue evidence="2">Liver</tissue>
    </source>
</reference>
<dbReference type="KEGG" id="pbi:112540217"/>
<evidence type="ECO:0000313" key="2">
    <source>
        <dbReference type="RefSeq" id="XP_025019960.1"/>
    </source>
</evidence>
<dbReference type="AlphaFoldDB" id="A0A9F5IAZ4"/>
<proteinExistence type="predicted"/>
<dbReference type="PANTHER" id="PTHR35824">
    <property type="entry name" value="MEMBRANE-ANCHORED JUNCTION PROTEIN MAJIN"/>
    <property type="match status" value="1"/>
</dbReference>
<dbReference type="InterPro" id="IPR027816">
    <property type="entry name" value="MAJIN"/>
</dbReference>
<gene>
    <name evidence="2" type="primary">MAJIN</name>
</gene>
<dbReference type="GO" id="GO:0003677">
    <property type="term" value="F:DNA binding"/>
    <property type="evidence" value="ECO:0007669"/>
    <property type="project" value="InterPro"/>
</dbReference>
<evidence type="ECO:0000313" key="1">
    <source>
        <dbReference type="Proteomes" id="UP000695026"/>
    </source>
</evidence>
<protein>
    <submittedName>
        <fullName evidence="2">Membrane-anchored junction protein</fullName>
    </submittedName>
</protein>
<name>A0A9F5IAZ4_PYTBI</name>
<organism evidence="1 2">
    <name type="scientific">Python bivittatus</name>
    <name type="common">Burmese python</name>
    <name type="synonym">Python molurus bivittatus</name>
    <dbReference type="NCBI Taxonomy" id="176946"/>
    <lineage>
        <taxon>Eukaryota</taxon>
        <taxon>Metazoa</taxon>
        <taxon>Chordata</taxon>
        <taxon>Craniata</taxon>
        <taxon>Vertebrata</taxon>
        <taxon>Euteleostomi</taxon>
        <taxon>Lepidosauria</taxon>
        <taxon>Squamata</taxon>
        <taxon>Bifurcata</taxon>
        <taxon>Unidentata</taxon>
        <taxon>Episquamata</taxon>
        <taxon>Toxicofera</taxon>
        <taxon>Serpentes</taxon>
        <taxon>Henophidia</taxon>
        <taxon>Pythonidae</taxon>
        <taxon>Python</taxon>
    </lineage>
</organism>
<dbReference type="Proteomes" id="UP000695026">
    <property type="component" value="Unplaced"/>
</dbReference>
<dbReference type="GO" id="GO:0005637">
    <property type="term" value="C:nuclear inner membrane"/>
    <property type="evidence" value="ECO:0007669"/>
    <property type="project" value="TreeGrafter"/>
</dbReference>
<dbReference type="PANTHER" id="PTHR35824:SF1">
    <property type="entry name" value="MEMBRANE-ANCHORED JUNCTION PROTEIN"/>
    <property type="match status" value="1"/>
</dbReference>
<dbReference type="GO" id="GO:0007129">
    <property type="term" value="P:homologous chromosome pairing at meiosis"/>
    <property type="evidence" value="ECO:0007669"/>
    <property type="project" value="TreeGrafter"/>
</dbReference>
<dbReference type="RefSeq" id="XP_025019960.1">
    <property type="nucleotide sequence ID" value="XM_025164192.1"/>
</dbReference>
<dbReference type="GO" id="GO:0070197">
    <property type="term" value="P:meiotic attachment of telomere to nuclear envelope"/>
    <property type="evidence" value="ECO:0007669"/>
    <property type="project" value="TreeGrafter"/>
</dbReference>
<dbReference type="GeneID" id="112540217"/>
<dbReference type="Pfam" id="PF15077">
    <property type="entry name" value="MAJIN"/>
    <property type="match status" value="1"/>
</dbReference>
<dbReference type="OrthoDB" id="6162963at2759"/>
<keyword evidence="1" id="KW-1185">Reference proteome</keyword>